<proteinExistence type="inferred from homology"/>
<dbReference type="Proteomes" id="UP000046393">
    <property type="component" value="Unplaced"/>
</dbReference>
<dbReference type="CDD" id="cd20177">
    <property type="entry name" value="Dpy19"/>
    <property type="match status" value="1"/>
</dbReference>
<feature type="transmembrane region" description="Helical" evidence="8">
    <location>
        <begin position="403"/>
        <end position="420"/>
    </location>
</feature>
<keyword evidence="5 8" id="KW-0812">Transmembrane</keyword>
<comment type="similarity">
    <text evidence="2">Belongs to the dpy-19 family.</text>
</comment>
<name>A0A0N5A8E4_9BILA</name>
<organism evidence="9 10">
    <name type="scientific">Syphacia muris</name>
    <dbReference type="NCBI Taxonomy" id="451379"/>
    <lineage>
        <taxon>Eukaryota</taxon>
        <taxon>Metazoa</taxon>
        <taxon>Ecdysozoa</taxon>
        <taxon>Nematoda</taxon>
        <taxon>Chromadorea</taxon>
        <taxon>Rhabditida</taxon>
        <taxon>Spirurina</taxon>
        <taxon>Oxyuridomorpha</taxon>
        <taxon>Oxyuroidea</taxon>
        <taxon>Oxyuridae</taxon>
        <taxon>Syphacia</taxon>
    </lineage>
</organism>
<dbReference type="Pfam" id="PF10034">
    <property type="entry name" value="Dpy19"/>
    <property type="match status" value="1"/>
</dbReference>
<keyword evidence="3" id="KW-0328">Glycosyltransferase</keyword>
<dbReference type="InterPro" id="IPR018732">
    <property type="entry name" value="Dpy-19/Dpy-19-like"/>
</dbReference>
<keyword evidence="4" id="KW-0808">Transferase</keyword>
<accession>A0A0N5A8E4</accession>
<evidence type="ECO:0000256" key="4">
    <source>
        <dbReference type="ARBA" id="ARBA00022679"/>
    </source>
</evidence>
<reference evidence="10" key="1">
    <citation type="submission" date="2017-02" db="UniProtKB">
        <authorList>
            <consortium name="WormBaseParasite"/>
        </authorList>
    </citation>
    <scope>IDENTIFICATION</scope>
</reference>
<dbReference type="GO" id="GO:0000030">
    <property type="term" value="F:mannosyltransferase activity"/>
    <property type="evidence" value="ECO:0007669"/>
    <property type="project" value="InterPro"/>
</dbReference>
<evidence type="ECO:0000256" key="7">
    <source>
        <dbReference type="ARBA" id="ARBA00023136"/>
    </source>
</evidence>
<keyword evidence="6 8" id="KW-1133">Transmembrane helix</keyword>
<dbReference type="WBParaSite" id="SMUV_0000034301-mRNA-1">
    <property type="protein sequence ID" value="SMUV_0000034301-mRNA-1"/>
    <property type="gene ID" value="SMUV_0000034301"/>
</dbReference>
<feature type="transmembrane region" description="Helical" evidence="8">
    <location>
        <begin position="230"/>
        <end position="256"/>
    </location>
</feature>
<dbReference type="PANTHER" id="PTHR31488">
    <property type="entry name" value="DPY-19-LIKE 1, LIKE (H. SAPIENS)"/>
    <property type="match status" value="1"/>
</dbReference>
<comment type="subcellular location">
    <subcellularLocation>
        <location evidence="1">Membrane</location>
        <topology evidence="1">Multi-pass membrane protein</topology>
    </subcellularLocation>
</comment>
<evidence type="ECO:0000256" key="3">
    <source>
        <dbReference type="ARBA" id="ARBA00022676"/>
    </source>
</evidence>
<feature type="transmembrane region" description="Helical" evidence="8">
    <location>
        <begin position="119"/>
        <end position="149"/>
    </location>
</feature>
<dbReference type="STRING" id="451379.A0A0N5A8E4"/>
<protein>
    <submittedName>
        <fullName evidence="10">C-mannosyltransferase dpy-19</fullName>
    </submittedName>
</protein>
<evidence type="ECO:0000313" key="9">
    <source>
        <dbReference type="Proteomes" id="UP000046393"/>
    </source>
</evidence>
<feature type="transmembrane region" description="Helical" evidence="8">
    <location>
        <begin position="293"/>
        <end position="313"/>
    </location>
</feature>
<dbReference type="PANTHER" id="PTHR31488:SF1">
    <property type="entry name" value="C-MANNOSYLTRANSFERASE DPY19L1"/>
    <property type="match status" value="1"/>
</dbReference>
<evidence type="ECO:0000256" key="2">
    <source>
        <dbReference type="ARBA" id="ARBA00008744"/>
    </source>
</evidence>
<feature type="transmembrane region" description="Helical" evidence="8">
    <location>
        <begin position="194"/>
        <end position="218"/>
    </location>
</feature>
<dbReference type="InterPro" id="IPR047462">
    <property type="entry name" value="Dpy19"/>
</dbReference>
<keyword evidence="7 8" id="KW-0472">Membrane</keyword>
<dbReference type="GO" id="GO:0005637">
    <property type="term" value="C:nuclear inner membrane"/>
    <property type="evidence" value="ECO:0007669"/>
    <property type="project" value="TreeGrafter"/>
</dbReference>
<keyword evidence="9" id="KW-1185">Reference proteome</keyword>
<evidence type="ECO:0000256" key="5">
    <source>
        <dbReference type="ARBA" id="ARBA00022692"/>
    </source>
</evidence>
<evidence type="ECO:0000256" key="1">
    <source>
        <dbReference type="ARBA" id="ARBA00004141"/>
    </source>
</evidence>
<feature type="transmembrane region" description="Helical" evidence="8">
    <location>
        <begin position="170"/>
        <end position="188"/>
    </location>
</feature>
<dbReference type="AlphaFoldDB" id="A0A0N5A8E4"/>
<evidence type="ECO:0000256" key="8">
    <source>
        <dbReference type="SAM" id="Phobius"/>
    </source>
</evidence>
<sequence length="637" mass="73004">MAYRTEMGLYYSYYKTLVTAPTYFNGLYQLTHDNITEYGHTINTLKRFNLYPEVRLQSCPEMLNFKVFLGAAYRIFDSVTKTLHIETEKCWTVNRGEELSPVNSCEGIGNQHYFYVDNVFALFGTVAASLFFLGVLLSDSVFGGLLTIASFFFNHGEATRVQWTPPLRESFGYPVFIFQILIVTFILRRNATGMLWSFTIAVLTTIFMLFWQFSGFALSTQVGSLFATYILDFVPASTMFTIVLGLVIGFICGFGLLFGNEMLLTSLFLSSTVTFLIILSLDRLLSKIKLRPLYLLINAVLFVAGTLGIKISIGRALHIEDDAHIFDIFRSKFSDFANFHTRLYTCAKEFDFLGSEYYTVVAKTLVLPAAIMAFIAVIIYIYRQGMPSLMWRTGSRSKEYSELVYNCVQTVCFAIMAELIMRLKLFFTPHLCVIAAILAHNNFLGRIFPFNIQKWYHRAIIVGLIASMAYSGVENLNKQWNIHGEYSNPDQEMLFQWITEMTPPDAVFAGTMPVMANVKLSTNRPIVNHPHYEDANLRERTLKVYSLFSKKPIQEVYQALKDMGVNYFVYQNGWCMPHPQKPECSYRSMWDLEDPKNKDRESLCDIITGVIYGKRSPTEIYPITVVYNSNNYIVFKL</sequence>
<feature type="transmembrane region" description="Helical" evidence="8">
    <location>
        <begin position="360"/>
        <end position="382"/>
    </location>
</feature>
<evidence type="ECO:0000256" key="6">
    <source>
        <dbReference type="ARBA" id="ARBA00022989"/>
    </source>
</evidence>
<feature type="transmembrane region" description="Helical" evidence="8">
    <location>
        <begin position="426"/>
        <end position="443"/>
    </location>
</feature>
<evidence type="ECO:0000313" key="10">
    <source>
        <dbReference type="WBParaSite" id="SMUV_0000034301-mRNA-1"/>
    </source>
</evidence>